<dbReference type="Gene3D" id="3.30.70.270">
    <property type="match status" value="1"/>
</dbReference>
<dbReference type="PANTHER" id="PTHR44757:SF2">
    <property type="entry name" value="BIOFILM ARCHITECTURE MAINTENANCE PROTEIN MBAA"/>
    <property type="match status" value="1"/>
</dbReference>
<dbReference type="SUPFAM" id="SSF141868">
    <property type="entry name" value="EAL domain-like"/>
    <property type="match status" value="1"/>
</dbReference>
<dbReference type="Gene3D" id="3.20.20.450">
    <property type="entry name" value="EAL domain"/>
    <property type="match status" value="1"/>
</dbReference>
<name>A0A7V8GNU3_9GAMM</name>
<keyword evidence="8" id="KW-1185">Reference proteome</keyword>
<dbReference type="InterPro" id="IPR001610">
    <property type="entry name" value="PAC"/>
</dbReference>
<evidence type="ECO:0000256" key="2">
    <source>
        <dbReference type="SAM" id="MobiDB-lite"/>
    </source>
</evidence>
<evidence type="ECO:0000259" key="3">
    <source>
        <dbReference type="PROSITE" id="PS50112"/>
    </source>
</evidence>
<organism evidence="7 8">
    <name type="scientific">Pseudoxanthomonas broegbernensis</name>
    <dbReference type="NCBI Taxonomy" id="83619"/>
    <lineage>
        <taxon>Bacteria</taxon>
        <taxon>Pseudomonadati</taxon>
        <taxon>Pseudomonadota</taxon>
        <taxon>Gammaproteobacteria</taxon>
        <taxon>Lysobacterales</taxon>
        <taxon>Lysobacteraceae</taxon>
        <taxon>Pseudoxanthomonas</taxon>
    </lineage>
</organism>
<dbReference type="FunFam" id="3.30.70.270:FF:000001">
    <property type="entry name" value="Diguanylate cyclase domain protein"/>
    <property type="match status" value="1"/>
</dbReference>
<dbReference type="RefSeq" id="WP_162310338.1">
    <property type="nucleotide sequence ID" value="NZ_JACHGU010000005.1"/>
</dbReference>
<proteinExistence type="predicted"/>
<dbReference type="PROSITE" id="PS50883">
    <property type="entry name" value="EAL"/>
    <property type="match status" value="1"/>
</dbReference>
<dbReference type="Pfam" id="PF08448">
    <property type="entry name" value="PAS_4"/>
    <property type="match status" value="1"/>
</dbReference>
<comment type="caution">
    <text evidence="7">The sequence shown here is derived from an EMBL/GenBank/DDBJ whole genome shotgun (WGS) entry which is preliminary data.</text>
</comment>
<dbReference type="Pfam" id="PF00990">
    <property type="entry name" value="GGDEF"/>
    <property type="match status" value="1"/>
</dbReference>
<dbReference type="Pfam" id="PF00563">
    <property type="entry name" value="EAL"/>
    <property type="match status" value="1"/>
</dbReference>
<dbReference type="SMART" id="SM00086">
    <property type="entry name" value="PAC"/>
    <property type="match status" value="2"/>
</dbReference>
<evidence type="ECO:0000259" key="6">
    <source>
        <dbReference type="PROSITE" id="PS50887"/>
    </source>
</evidence>
<dbReference type="Pfam" id="PF08447">
    <property type="entry name" value="PAS_3"/>
    <property type="match status" value="1"/>
</dbReference>
<dbReference type="InterPro" id="IPR000014">
    <property type="entry name" value="PAS"/>
</dbReference>
<sequence>MTAILMSVAAGLLLAVLLLLWHWRRSHAAQAAILRAREEHLTVALWGSGERFWDFDLARRDLHVLDCDESELPSGTGLSVTSRKMPLPAVHPQDRRQVRRRLRAHLRGREPLFTSEHRVDLHGDGHWIWTRVRGRTVERDARGRPRRLAGTARDTTASRHADAERRIASEVLRSMSEAVAVLDHDLYFVAVNPAFTLITGYSDVEALGRPLSLLDSGRHDGLPGALRDELARRPQWQGNVWMTRRDGEEILCQVRHNGIGDMAGEFNFHVVVLSDITEQKRAEQELRYLANYDALTSLPNRSLLSDRLARAIVRARREGGHVAVLFLDLDRFKHVNDSLGHAVGDRVLRAAAERVQRAVGTQHTVARLGGDEFTVVLEALAAPEEAEEAARRVLEAFAEPLVCGEHGEITISPSIGISLFPGHANAPTELIKHADTAMYQAKSAGRRTWQVYSAHMDESARRRATLSSLLRRVLERGELALVYQPRYSLHERRVVGVEALLRWRNPEFGLVPPDQFIPLAEDTGLILEIGEWVLKEACTVLRGWHEAGLDGMRMSVNVSAIQLLRGDLAATLARILDETGVAAGLLELELTESAIMDNVGRSAGVLHACRALGVGLAVDDFGTGYSSLAYLKRLPLTTLKIDQEFVGDLACDPDDEAITSTVIAMGHSLSLLVVAEGVETAAQLQFLREHGCDEIQGHYIAAAMEQDACLAFLRQPTLLPD</sequence>
<dbReference type="AlphaFoldDB" id="A0A7V8GNU3"/>
<dbReference type="SUPFAM" id="SSF55785">
    <property type="entry name" value="PYP-like sensor domain (PAS domain)"/>
    <property type="match status" value="2"/>
</dbReference>
<dbReference type="NCBIfam" id="TIGR00229">
    <property type="entry name" value="sensory_box"/>
    <property type="match status" value="2"/>
</dbReference>
<dbReference type="PROSITE" id="PS50112">
    <property type="entry name" value="PAS"/>
    <property type="match status" value="1"/>
</dbReference>
<dbReference type="GO" id="GO:0003824">
    <property type="term" value="F:catalytic activity"/>
    <property type="evidence" value="ECO:0007669"/>
    <property type="project" value="UniProtKB-ARBA"/>
</dbReference>
<dbReference type="Gene3D" id="3.30.450.20">
    <property type="entry name" value="PAS domain"/>
    <property type="match status" value="2"/>
</dbReference>
<feature type="region of interest" description="Disordered" evidence="2">
    <location>
        <begin position="140"/>
        <end position="161"/>
    </location>
</feature>
<feature type="domain" description="GGDEF" evidence="6">
    <location>
        <begin position="320"/>
        <end position="454"/>
    </location>
</feature>
<dbReference type="InterPro" id="IPR052155">
    <property type="entry name" value="Biofilm_reg_signaling"/>
</dbReference>
<evidence type="ECO:0000259" key="4">
    <source>
        <dbReference type="PROSITE" id="PS50113"/>
    </source>
</evidence>
<feature type="domain" description="PAC" evidence="4">
    <location>
        <begin position="236"/>
        <end position="288"/>
    </location>
</feature>
<dbReference type="EMBL" id="MWIP01000003">
    <property type="protein sequence ID" value="KAF1687320.1"/>
    <property type="molecule type" value="Genomic_DNA"/>
</dbReference>
<reference evidence="7 8" key="1">
    <citation type="submission" date="2017-10" db="EMBL/GenBank/DDBJ databases">
        <title>Whole genome sequencing of Pseudoxanthomonas broegbernensis DSM 12573(T).</title>
        <authorList>
            <person name="Kumar S."/>
            <person name="Bansal K."/>
            <person name="Kaur A."/>
            <person name="Patil P."/>
            <person name="Sharma S."/>
            <person name="Patil P.B."/>
        </authorList>
    </citation>
    <scope>NUCLEOTIDE SEQUENCE [LARGE SCALE GENOMIC DNA]</scope>
    <source>
        <strain evidence="7 8">DSM 12573</strain>
    </source>
</reference>
<dbReference type="SMART" id="SM00267">
    <property type="entry name" value="GGDEF"/>
    <property type="match status" value="1"/>
</dbReference>
<dbReference type="SMART" id="SM00091">
    <property type="entry name" value="PAS"/>
    <property type="match status" value="1"/>
</dbReference>
<dbReference type="InterPro" id="IPR001633">
    <property type="entry name" value="EAL_dom"/>
</dbReference>
<dbReference type="InterPro" id="IPR043128">
    <property type="entry name" value="Rev_trsase/Diguanyl_cyclase"/>
</dbReference>
<dbReference type="InterPro" id="IPR000700">
    <property type="entry name" value="PAS-assoc_C"/>
</dbReference>
<evidence type="ECO:0000313" key="8">
    <source>
        <dbReference type="Proteomes" id="UP000462066"/>
    </source>
</evidence>
<dbReference type="NCBIfam" id="TIGR00254">
    <property type="entry name" value="GGDEF"/>
    <property type="match status" value="1"/>
</dbReference>
<evidence type="ECO:0000259" key="5">
    <source>
        <dbReference type="PROSITE" id="PS50883"/>
    </source>
</evidence>
<protein>
    <submittedName>
        <fullName evidence="7">GGDEF domain-containing protein</fullName>
    </submittedName>
</protein>
<dbReference type="InterPro" id="IPR013656">
    <property type="entry name" value="PAS_4"/>
</dbReference>
<dbReference type="PROSITE" id="PS50113">
    <property type="entry name" value="PAC"/>
    <property type="match status" value="1"/>
</dbReference>
<feature type="domain" description="EAL" evidence="5">
    <location>
        <begin position="463"/>
        <end position="717"/>
    </location>
</feature>
<evidence type="ECO:0000256" key="1">
    <source>
        <dbReference type="ARBA" id="ARBA00001946"/>
    </source>
</evidence>
<dbReference type="PANTHER" id="PTHR44757">
    <property type="entry name" value="DIGUANYLATE CYCLASE DGCP"/>
    <property type="match status" value="1"/>
</dbReference>
<dbReference type="CDD" id="cd00130">
    <property type="entry name" value="PAS"/>
    <property type="match status" value="1"/>
</dbReference>
<gene>
    <name evidence="7" type="ORF">B1992_04905</name>
</gene>
<dbReference type="SMART" id="SM00052">
    <property type="entry name" value="EAL"/>
    <property type="match status" value="1"/>
</dbReference>
<dbReference type="InterPro" id="IPR029787">
    <property type="entry name" value="Nucleotide_cyclase"/>
</dbReference>
<feature type="domain" description="PAS" evidence="3">
    <location>
        <begin position="164"/>
        <end position="233"/>
    </location>
</feature>
<dbReference type="InterPro" id="IPR035919">
    <property type="entry name" value="EAL_sf"/>
</dbReference>
<accession>A0A7V8GNU3</accession>
<dbReference type="InterPro" id="IPR035965">
    <property type="entry name" value="PAS-like_dom_sf"/>
</dbReference>
<evidence type="ECO:0000313" key="7">
    <source>
        <dbReference type="EMBL" id="KAF1687320.1"/>
    </source>
</evidence>
<dbReference type="InterPro" id="IPR013655">
    <property type="entry name" value="PAS_fold_3"/>
</dbReference>
<dbReference type="SUPFAM" id="SSF55073">
    <property type="entry name" value="Nucleotide cyclase"/>
    <property type="match status" value="1"/>
</dbReference>
<dbReference type="PROSITE" id="PS50887">
    <property type="entry name" value="GGDEF"/>
    <property type="match status" value="1"/>
</dbReference>
<dbReference type="Proteomes" id="UP000462066">
    <property type="component" value="Unassembled WGS sequence"/>
</dbReference>
<dbReference type="CDD" id="cd01948">
    <property type="entry name" value="EAL"/>
    <property type="match status" value="1"/>
</dbReference>
<dbReference type="CDD" id="cd01949">
    <property type="entry name" value="GGDEF"/>
    <property type="match status" value="1"/>
</dbReference>
<dbReference type="InterPro" id="IPR000160">
    <property type="entry name" value="GGDEF_dom"/>
</dbReference>
<comment type="cofactor">
    <cofactor evidence="1">
        <name>Mg(2+)</name>
        <dbReference type="ChEBI" id="CHEBI:18420"/>
    </cofactor>
</comment>